<name>A0A2A4ALF2_9CORY</name>
<keyword evidence="1" id="KW-0472">Membrane</keyword>
<protein>
    <submittedName>
        <fullName evidence="2">Uncharacterized protein</fullName>
    </submittedName>
</protein>
<evidence type="ECO:0000313" key="3">
    <source>
        <dbReference type="Proteomes" id="UP000218690"/>
    </source>
</evidence>
<reference evidence="2 3" key="1">
    <citation type="submission" date="2017-09" db="EMBL/GenBank/DDBJ databases">
        <title>Draft Genome Sequence of Corynebacterium accolens AH4003.</title>
        <authorList>
            <person name="Chen Y."/>
            <person name="Oosthuysen W.F."/>
            <person name="Kelley S."/>
            <person name="Horswill A."/>
        </authorList>
    </citation>
    <scope>NUCLEOTIDE SEQUENCE [LARGE SCALE GENOMIC DNA]</scope>
    <source>
        <strain evidence="2 3">AH4003</strain>
    </source>
</reference>
<gene>
    <name evidence="2" type="ORF">COM45_01845</name>
</gene>
<dbReference type="AlphaFoldDB" id="A0A2A4ALF2"/>
<evidence type="ECO:0000313" key="2">
    <source>
        <dbReference type="EMBL" id="PCC83753.1"/>
    </source>
</evidence>
<proteinExistence type="predicted"/>
<accession>A0A2A4ALF2</accession>
<dbReference type="Proteomes" id="UP000218690">
    <property type="component" value="Unassembled WGS sequence"/>
</dbReference>
<organism evidence="2 3">
    <name type="scientific">Corynebacterium accolens</name>
    <dbReference type="NCBI Taxonomy" id="38284"/>
    <lineage>
        <taxon>Bacteria</taxon>
        <taxon>Bacillati</taxon>
        <taxon>Actinomycetota</taxon>
        <taxon>Actinomycetes</taxon>
        <taxon>Mycobacteriales</taxon>
        <taxon>Corynebacteriaceae</taxon>
        <taxon>Corynebacterium</taxon>
    </lineage>
</organism>
<feature type="transmembrane region" description="Helical" evidence="1">
    <location>
        <begin position="31"/>
        <end position="49"/>
    </location>
</feature>
<sequence length="59" mass="6313">MKLLKVFTLVVLIAGVLLCVAGLYWENKLTNLGVPIALLGIALSVAIPVKKRSEGEKHA</sequence>
<dbReference type="EMBL" id="NWBP01000007">
    <property type="protein sequence ID" value="PCC83753.1"/>
    <property type="molecule type" value="Genomic_DNA"/>
</dbReference>
<keyword evidence="1" id="KW-0812">Transmembrane</keyword>
<keyword evidence="1" id="KW-1133">Transmembrane helix</keyword>
<comment type="caution">
    <text evidence="2">The sequence shown here is derived from an EMBL/GenBank/DDBJ whole genome shotgun (WGS) entry which is preliminary data.</text>
</comment>
<feature type="transmembrane region" description="Helical" evidence="1">
    <location>
        <begin position="7"/>
        <end position="25"/>
    </location>
</feature>
<evidence type="ECO:0000256" key="1">
    <source>
        <dbReference type="SAM" id="Phobius"/>
    </source>
</evidence>